<dbReference type="Proteomes" id="UP000059847">
    <property type="component" value="Chromosome"/>
</dbReference>
<dbReference type="PIRSF" id="PIRSF005610">
    <property type="entry name" value="SirB"/>
    <property type="match status" value="1"/>
</dbReference>
<organism evidence="2 3">
    <name type="scientific">Psychrobacter urativorans</name>
    <dbReference type="NCBI Taxonomy" id="45610"/>
    <lineage>
        <taxon>Bacteria</taxon>
        <taxon>Pseudomonadati</taxon>
        <taxon>Pseudomonadota</taxon>
        <taxon>Gammaproteobacteria</taxon>
        <taxon>Moraxellales</taxon>
        <taxon>Moraxellaceae</taxon>
        <taxon>Psychrobacter</taxon>
    </lineage>
</organism>
<sequence length="119" mass="13113">MKHLHMLMAALVIALFLYQSYLLLSANNRAPRMVKIANHIVYALVLLSGAWMLLQLLNANAPVQWVIAKMVLFIAAISASMKAFNPRATPIQSKAGIFIATIAYVGIVTLAYVKPDNLF</sequence>
<protein>
    <recommendedName>
        <fullName evidence="4">Invasion protein</fullName>
    </recommendedName>
</protein>
<evidence type="ECO:0000313" key="3">
    <source>
        <dbReference type="Proteomes" id="UP000059847"/>
    </source>
</evidence>
<dbReference type="Pfam" id="PF04247">
    <property type="entry name" value="SirB"/>
    <property type="match status" value="1"/>
</dbReference>
<reference evidence="2 3" key="1">
    <citation type="submission" date="2015-09" db="EMBL/GenBank/DDBJ databases">
        <title>Complete genome of Psychrobacter urativorans R10.10B.</title>
        <authorList>
            <person name="See-Too W.S."/>
            <person name="Chan K.G."/>
        </authorList>
    </citation>
    <scope>NUCLEOTIDE SEQUENCE [LARGE SCALE GENOMIC DNA]</scope>
    <source>
        <strain evidence="2 3">R10.10B</strain>
    </source>
</reference>
<feature type="transmembrane region" description="Helical" evidence="1">
    <location>
        <begin position="63"/>
        <end position="84"/>
    </location>
</feature>
<keyword evidence="1" id="KW-0812">Transmembrane</keyword>
<gene>
    <name evidence="2" type="ORF">AOC03_04425</name>
</gene>
<accession>A0A0M4TED6</accession>
<proteinExistence type="predicted"/>
<dbReference type="InterPro" id="IPR007360">
    <property type="entry name" value="SirB"/>
</dbReference>
<dbReference type="STRING" id="45610.AOC03_04425"/>
<keyword evidence="1" id="KW-1133">Transmembrane helix</keyword>
<dbReference type="AlphaFoldDB" id="A0A0M4TED6"/>
<dbReference type="KEGG" id="pur:AOC03_04425"/>
<keyword evidence="1" id="KW-0472">Membrane</keyword>
<keyword evidence="3" id="KW-1185">Reference proteome</keyword>
<evidence type="ECO:0000256" key="1">
    <source>
        <dbReference type="SAM" id="Phobius"/>
    </source>
</evidence>
<feature type="transmembrane region" description="Helical" evidence="1">
    <location>
        <begin position="36"/>
        <end position="57"/>
    </location>
</feature>
<evidence type="ECO:0008006" key="4">
    <source>
        <dbReference type="Google" id="ProtNLM"/>
    </source>
</evidence>
<dbReference type="EMBL" id="CP012678">
    <property type="protein sequence ID" value="ALF59391.1"/>
    <property type="molecule type" value="Genomic_DNA"/>
</dbReference>
<feature type="transmembrane region" description="Helical" evidence="1">
    <location>
        <begin position="96"/>
        <end position="113"/>
    </location>
</feature>
<feature type="transmembrane region" description="Helical" evidence="1">
    <location>
        <begin position="6"/>
        <end position="24"/>
    </location>
</feature>
<evidence type="ECO:0000313" key="2">
    <source>
        <dbReference type="EMBL" id="ALF59391.1"/>
    </source>
</evidence>
<dbReference type="RefSeq" id="WP_062533777.1">
    <property type="nucleotide sequence ID" value="NZ_CP012678.1"/>
</dbReference>
<dbReference type="OrthoDB" id="6649712at2"/>
<name>A0A0M4TED6_9GAMM</name>